<dbReference type="InterPro" id="IPR004329">
    <property type="entry name" value="CcmE"/>
</dbReference>
<dbReference type="Gene3D" id="2.40.50.140">
    <property type="entry name" value="Nucleic acid-binding proteins"/>
    <property type="match status" value="2"/>
</dbReference>
<keyword evidence="4" id="KW-0472">Membrane</keyword>
<sequence>MNAKTKKRMIVVTGVIVMVLILILAIVGGSTAAKTISLADAASGQYVDQRVQVTGNVVENSYTTTGNVLTFSIYDPDSEDGSTLSVSYDGAAASTFGNDVTAICTGKIGDDGVLYASEMVTKCPSKYESGTEALTVDRMMGYGSDITGTTVRVTGKIQAGSQNAAGQGDRFVLEDADTGATVSVLFDGAVSEETLADGASVVLTGNLTEDGKFSATNVALAE</sequence>
<reference evidence="6" key="1">
    <citation type="submission" date="2016-10" db="EMBL/GenBank/DDBJ databases">
        <authorList>
            <person name="Varghese N."/>
        </authorList>
    </citation>
    <scope>NUCLEOTIDE SEQUENCE [LARGE SCALE GENOMIC DNA]</scope>
    <source>
        <strain evidence="6">DSM 21843</strain>
    </source>
</reference>
<name>A0A172RX80_9ACTN</name>
<dbReference type="PATRIC" id="fig|79604.3.peg.588"/>
<evidence type="ECO:0000256" key="4">
    <source>
        <dbReference type="ARBA" id="ARBA00023136"/>
    </source>
</evidence>
<dbReference type="InterPro" id="IPR012340">
    <property type="entry name" value="NA-bd_OB-fold"/>
</dbReference>
<dbReference type="Proteomes" id="UP000182975">
    <property type="component" value="Unassembled WGS sequence"/>
</dbReference>
<comment type="subcellular location">
    <subcellularLocation>
        <location evidence="1">Membrane</location>
    </subcellularLocation>
</comment>
<dbReference type="GO" id="GO:0020037">
    <property type="term" value="F:heme binding"/>
    <property type="evidence" value="ECO:0007669"/>
    <property type="project" value="InterPro"/>
</dbReference>
<dbReference type="STRING" id="79604.AAY81_02895"/>
<dbReference type="GO" id="GO:0017004">
    <property type="term" value="P:cytochrome complex assembly"/>
    <property type="evidence" value="ECO:0007669"/>
    <property type="project" value="UniProtKB-KW"/>
</dbReference>
<dbReference type="OrthoDB" id="9794828at2"/>
<evidence type="ECO:0000313" key="6">
    <source>
        <dbReference type="Proteomes" id="UP000182975"/>
    </source>
</evidence>
<dbReference type="InterPro" id="IPR036127">
    <property type="entry name" value="CcmE-like_sf"/>
</dbReference>
<dbReference type="SUPFAM" id="SSF82093">
    <property type="entry name" value="Heme chaperone CcmE"/>
    <property type="match status" value="2"/>
</dbReference>
<protein>
    <submittedName>
        <fullName evidence="5">Cytochrome c-type biogenesis protein CcmE</fullName>
    </submittedName>
</protein>
<gene>
    <name evidence="5" type="ORF">SAMN02910314_00737</name>
</gene>
<keyword evidence="6" id="KW-1185">Reference proteome</keyword>
<dbReference type="KEGG" id="ddt:AAY81_02895"/>
<accession>A0A172RX80</accession>
<proteinExistence type="predicted"/>
<evidence type="ECO:0000256" key="2">
    <source>
        <dbReference type="ARBA" id="ARBA00022617"/>
    </source>
</evidence>
<keyword evidence="2" id="KW-0408">Iron</keyword>
<dbReference type="GO" id="GO:0005886">
    <property type="term" value="C:plasma membrane"/>
    <property type="evidence" value="ECO:0007669"/>
    <property type="project" value="InterPro"/>
</dbReference>
<dbReference type="AlphaFoldDB" id="A0A172RX80"/>
<evidence type="ECO:0000256" key="1">
    <source>
        <dbReference type="ARBA" id="ARBA00004370"/>
    </source>
</evidence>
<keyword evidence="2" id="KW-0479">Metal-binding</keyword>
<keyword evidence="2" id="KW-0349">Heme</keyword>
<dbReference type="RefSeq" id="WP_066661137.1">
    <property type="nucleotide sequence ID" value="NZ_CP011402.1"/>
</dbReference>
<evidence type="ECO:0000256" key="3">
    <source>
        <dbReference type="ARBA" id="ARBA00022748"/>
    </source>
</evidence>
<evidence type="ECO:0000313" key="5">
    <source>
        <dbReference type="EMBL" id="SEO63562.1"/>
    </source>
</evidence>
<dbReference type="GO" id="GO:0017003">
    <property type="term" value="P:protein-heme linkage"/>
    <property type="evidence" value="ECO:0007669"/>
    <property type="project" value="InterPro"/>
</dbReference>
<keyword evidence="3" id="KW-0201">Cytochrome c-type biogenesis</keyword>
<dbReference type="EMBL" id="FOEC01000003">
    <property type="protein sequence ID" value="SEO63562.1"/>
    <property type="molecule type" value="Genomic_DNA"/>
</dbReference>
<organism evidence="5 6">
    <name type="scientific">Denitrobacterium detoxificans</name>
    <dbReference type="NCBI Taxonomy" id="79604"/>
    <lineage>
        <taxon>Bacteria</taxon>
        <taxon>Bacillati</taxon>
        <taxon>Actinomycetota</taxon>
        <taxon>Coriobacteriia</taxon>
        <taxon>Eggerthellales</taxon>
        <taxon>Eggerthellaceae</taxon>
        <taxon>Denitrobacterium</taxon>
    </lineage>
</organism>
<dbReference type="Pfam" id="PF03100">
    <property type="entry name" value="CcmE"/>
    <property type="match status" value="2"/>
</dbReference>